<keyword evidence="1" id="KW-1133">Transmembrane helix</keyword>
<name>A0A645J7L4_9ZZZZ</name>
<evidence type="ECO:0008006" key="3">
    <source>
        <dbReference type="Google" id="ProtNLM"/>
    </source>
</evidence>
<dbReference type="AlphaFoldDB" id="A0A645J7L4"/>
<accession>A0A645J7L4</accession>
<comment type="caution">
    <text evidence="2">The sequence shown here is derived from an EMBL/GenBank/DDBJ whole genome shotgun (WGS) entry which is preliminary data.</text>
</comment>
<reference evidence="2" key="1">
    <citation type="submission" date="2019-08" db="EMBL/GenBank/DDBJ databases">
        <authorList>
            <person name="Kucharzyk K."/>
            <person name="Murdoch R.W."/>
            <person name="Higgins S."/>
            <person name="Loffler F."/>
        </authorList>
    </citation>
    <scope>NUCLEOTIDE SEQUENCE</scope>
</reference>
<keyword evidence="1" id="KW-0472">Membrane</keyword>
<feature type="transmembrane region" description="Helical" evidence="1">
    <location>
        <begin position="91"/>
        <end position="110"/>
    </location>
</feature>
<keyword evidence="1" id="KW-0812">Transmembrane</keyword>
<evidence type="ECO:0000256" key="1">
    <source>
        <dbReference type="SAM" id="Phobius"/>
    </source>
</evidence>
<proteinExistence type="predicted"/>
<evidence type="ECO:0000313" key="2">
    <source>
        <dbReference type="EMBL" id="MPN59122.1"/>
    </source>
</evidence>
<gene>
    <name evidence="2" type="ORF">SDC9_206840</name>
</gene>
<dbReference type="EMBL" id="VSSQ01132765">
    <property type="protein sequence ID" value="MPN59122.1"/>
    <property type="molecule type" value="Genomic_DNA"/>
</dbReference>
<organism evidence="2">
    <name type="scientific">bioreactor metagenome</name>
    <dbReference type="NCBI Taxonomy" id="1076179"/>
    <lineage>
        <taxon>unclassified sequences</taxon>
        <taxon>metagenomes</taxon>
        <taxon>ecological metagenomes</taxon>
    </lineage>
</organism>
<sequence length="166" mass="17932">MDSGAFCYLLQTPTSRKKIIVTQGVYLLSSIAVLFGVVYAVGLWAAGAMFPGLLDAAAFTRLHLSATLLTMALAMVCFFYSCFFNETKLSLAFGTSIPLAFLLFNMIGGVSDNAEVFKDMSLFSLLDATAIVENGDTTGINILFIAMIVLLFVASVIVFDKKRLPL</sequence>
<feature type="transmembrane region" description="Helical" evidence="1">
    <location>
        <begin position="140"/>
        <end position="159"/>
    </location>
</feature>
<feature type="transmembrane region" description="Helical" evidence="1">
    <location>
        <begin position="25"/>
        <end position="50"/>
    </location>
</feature>
<protein>
    <recommendedName>
        <fullName evidence="3">ABC-2 type transporter domain-containing protein</fullName>
    </recommendedName>
</protein>
<feature type="transmembrane region" description="Helical" evidence="1">
    <location>
        <begin position="62"/>
        <end position="84"/>
    </location>
</feature>